<dbReference type="KEGG" id="gacu:117546431"/>
<evidence type="ECO:0000256" key="3">
    <source>
        <dbReference type="SAM" id="Coils"/>
    </source>
</evidence>
<dbReference type="InterPro" id="IPR027806">
    <property type="entry name" value="HARBI1_dom"/>
</dbReference>
<dbReference type="GeneID" id="117546431"/>
<feature type="domain" description="DDE Tnp4" evidence="5">
    <location>
        <begin position="279"/>
        <end position="371"/>
    </location>
</feature>
<keyword evidence="3" id="KW-0175">Coiled coil</keyword>
<proteinExistence type="predicted"/>
<comment type="cofactor">
    <cofactor evidence="1">
        <name>a divalent metal cation</name>
        <dbReference type="ChEBI" id="CHEBI:60240"/>
    </cofactor>
</comment>
<dbReference type="OrthoDB" id="6369483at2759"/>
<evidence type="ECO:0000256" key="4">
    <source>
        <dbReference type="SAM" id="MobiDB-lite"/>
    </source>
</evidence>
<protein>
    <submittedName>
        <fullName evidence="8">Uncharacterized protein LOC117546431</fullName>
    </submittedName>
</protein>
<dbReference type="PANTHER" id="PTHR23080">
    <property type="entry name" value="THAP DOMAIN PROTEIN"/>
    <property type="match status" value="1"/>
</dbReference>
<feature type="coiled-coil region" evidence="3">
    <location>
        <begin position="121"/>
        <end position="155"/>
    </location>
</feature>
<dbReference type="PANTHER" id="PTHR23080:SF143">
    <property type="entry name" value="SI:DKEY-56D12.4"/>
    <property type="match status" value="1"/>
</dbReference>
<evidence type="ECO:0000259" key="6">
    <source>
        <dbReference type="Pfam" id="PF13613"/>
    </source>
</evidence>
<dbReference type="Pfam" id="PF13359">
    <property type="entry name" value="DDE_Tnp_4"/>
    <property type="match status" value="1"/>
</dbReference>
<evidence type="ECO:0000313" key="8">
    <source>
        <dbReference type="RefSeq" id="XP_034072553.1"/>
    </source>
</evidence>
<dbReference type="Proteomes" id="UP000515161">
    <property type="component" value="Unplaced"/>
</dbReference>
<evidence type="ECO:0000313" key="7">
    <source>
        <dbReference type="Proteomes" id="UP000515161"/>
    </source>
</evidence>
<organism evidence="7 8">
    <name type="scientific">Gymnodraco acuticeps</name>
    <name type="common">Antarctic dragonfish</name>
    <dbReference type="NCBI Taxonomy" id="8218"/>
    <lineage>
        <taxon>Eukaryota</taxon>
        <taxon>Metazoa</taxon>
        <taxon>Chordata</taxon>
        <taxon>Craniata</taxon>
        <taxon>Vertebrata</taxon>
        <taxon>Euteleostomi</taxon>
        <taxon>Actinopterygii</taxon>
        <taxon>Neopterygii</taxon>
        <taxon>Teleostei</taxon>
        <taxon>Neoteleostei</taxon>
        <taxon>Acanthomorphata</taxon>
        <taxon>Eupercaria</taxon>
        <taxon>Perciformes</taxon>
        <taxon>Notothenioidei</taxon>
        <taxon>Bathydraconidae</taxon>
        <taxon>Gymnodraco</taxon>
    </lineage>
</organism>
<evidence type="ECO:0000256" key="1">
    <source>
        <dbReference type="ARBA" id="ARBA00001968"/>
    </source>
</evidence>
<keyword evidence="7" id="KW-1185">Reference proteome</keyword>
<dbReference type="RefSeq" id="XP_034072553.1">
    <property type="nucleotide sequence ID" value="XM_034216662.1"/>
</dbReference>
<evidence type="ECO:0000259" key="5">
    <source>
        <dbReference type="Pfam" id="PF13359"/>
    </source>
</evidence>
<keyword evidence="2" id="KW-0479">Metal-binding</keyword>
<dbReference type="AlphaFoldDB" id="A0A6P8U6V9"/>
<reference evidence="8" key="1">
    <citation type="submission" date="2025-08" db="UniProtKB">
        <authorList>
            <consortium name="RefSeq"/>
        </authorList>
    </citation>
    <scope>IDENTIFICATION</scope>
</reference>
<accession>A0A6P8U6V9</accession>
<gene>
    <name evidence="8" type="primary">LOC117546431</name>
</gene>
<dbReference type="InterPro" id="IPR027805">
    <property type="entry name" value="Transposase_HTH_dom"/>
</dbReference>
<dbReference type="InParanoid" id="A0A6P8U6V9"/>
<sequence length="379" mass="43715">MKVYGMPQSAYELYGSGMPIDERYHVNDGEHPDYVPSIFPQRPSSEGSKRLKRYQRRDAVSQHEVLPAKRQRIKPPTEASPTETPEDFDIAYPEAPFTEDSLPQPSDDYELSDTPALHRQQVSIAIEVANLRRERDEARRERDEARRELQNWSKERLSVHAIKGNDSACRAMAGLSWSVFDCLHRYLVQFIKSSPKGFRLSTQDQLFLCLLKLRQNPSIALLSQILHRPEPTVRHIFQRWLNLLYAKITFLIHWPDRECITQTIPPVMKANFPRLTSIIDCFEIRIEHPKALKARAKSYSNYKKWTTVKYFIVCSPAGNITFLSKGWGGRASDVKIVRESGFISPLYHHPGDQILADRGFTRKMSLPYLVPVSKPQPSL</sequence>
<feature type="domain" description="Transposase Helix-turn-helix" evidence="6">
    <location>
        <begin position="199"/>
        <end position="248"/>
    </location>
</feature>
<dbReference type="Pfam" id="PF13613">
    <property type="entry name" value="HTH_Tnp_4"/>
    <property type="match status" value="1"/>
</dbReference>
<feature type="region of interest" description="Disordered" evidence="4">
    <location>
        <begin position="36"/>
        <end position="89"/>
    </location>
</feature>
<name>A0A6P8U6V9_GYMAC</name>
<dbReference type="GO" id="GO:0046872">
    <property type="term" value="F:metal ion binding"/>
    <property type="evidence" value="ECO:0007669"/>
    <property type="project" value="UniProtKB-KW"/>
</dbReference>
<evidence type="ECO:0000256" key="2">
    <source>
        <dbReference type="ARBA" id="ARBA00022723"/>
    </source>
</evidence>